<sequence length="217" mass="24886">MLTRMLCIVTLSSFISACDSEDLETANFGSSLYKNDYTLINATNSEIDFHMANTEIAGDERDVSSNKYYIETLASGDEPTTIRHEHNVGYKISFYVQEHSKASRHHKKQFKVKNDQDYHFIAWQEQDALRLSLMKNQTNNKPDFFAVRFLATESMTLMVNKQPLIMAKGEISLWRHVDDCNDDIKINDETLSICHTSYGNSYTFVIDKSGIKATINE</sequence>
<protein>
    <recommendedName>
        <fullName evidence="3">Lipoprotein</fullName>
    </recommendedName>
</protein>
<evidence type="ECO:0000313" key="2">
    <source>
        <dbReference type="Proteomes" id="UP001226574"/>
    </source>
</evidence>
<dbReference type="PROSITE" id="PS51257">
    <property type="entry name" value="PROKAR_LIPOPROTEIN"/>
    <property type="match status" value="1"/>
</dbReference>
<comment type="caution">
    <text evidence="1">The sequence shown here is derived from an EMBL/GenBank/DDBJ whole genome shotgun (WGS) entry which is preliminary data.</text>
</comment>
<name>A0ABU1BFC3_PSEHA</name>
<dbReference type="EMBL" id="JAVIFY010000012">
    <property type="protein sequence ID" value="MDQ9093020.1"/>
    <property type="molecule type" value="Genomic_DNA"/>
</dbReference>
<gene>
    <name evidence="1" type="ORF">RC083_15675</name>
</gene>
<dbReference type="Proteomes" id="UP001226574">
    <property type="component" value="Unassembled WGS sequence"/>
</dbReference>
<reference evidence="1 2" key="1">
    <citation type="submission" date="2023-08" db="EMBL/GenBank/DDBJ databases">
        <title>Pseudoalteromonas haloplanktis LL1 genome.</title>
        <authorList>
            <person name="Wu S."/>
        </authorList>
    </citation>
    <scope>NUCLEOTIDE SEQUENCE [LARGE SCALE GENOMIC DNA]</scope>
    <source>
        <strain evidence="1 2">LL1</strain>
    </source>
</reference>
<proteinExistence type="predicted"/>
<dbReference type="RefSeq" id="WP_016709889.1">
    <property type="nucleotide sequence ID" value="NZ_JAVIFY010000012.1"/>
</dbReference>
<organism evidence="1 2">
    <name type="scientific">Pseudoalteromonas haloplanktis</name>
    <name type="common">Alteromonas haloplanktis</name>
    <dbReference type="NCBI Taxonomy" id="228"/>
    <lineage>
        <taxon>Bacteria</taxon>
        <taxon>Pseudomonadati</taxon>
        <taxon>Pseudomonadota</taxon>
        <taxon>Gammaproteobacteria</taxon>
        <taxon>Alteromonadales</taxon>
        <taxon>Pseudoalteromonadaceae</taxon>
        <taxon>Pseudoalteromonas</taxon>
    </lineage>
</organism>
<accession>A0ABU1BFC3</accession>
<evidence type="ECO:0008006" key="3">
    <source>
        <dbReference type="Google" id="ProtNLM"/>
    </source>
</evidence>
<evidence type="ECO:0000313" key="1">
    <source>
        <dbReference type="EMBL" id="MDQ9093020.1"/>
    </source>
</evidence>
<keyword evidence="2" id="KW-1185">Reference proteome</keyword>